<keyword evidence="2" id="KW-1185">Reference proteome</keyword>
<gene>
    <name evidence="1" type="ORF">CPT_Pokken_093</name>
</gene>
<protein>
    <submittedName>
        <fullName evidence="1">Terminase</fullName>
    </submittedName>
</protein>
<evidence type="ECO:0000313" key="1">
    <source>
        <dbReference type="EMBL" id="QEG09311.1"/>
    </source>
</evidence>
<dbReference type="Proteomes" id="UP000324257">
    <property type="component" value="Segment"/>
</dbReference>
<sequence length="531" mass="60623">MTTNSKKSLEDWLDEADYGFLNSNDYVPTTFALEFMTFIKLVNGEQGESNKTPPVHLAMLDKLAQSTHDYLVNLLFRGAAKTTLFMEYMTLYLAVFGYLPGHGKVEAMIYVSDSMENGVKNARKNIEFRYNNSPFLQRWIKKATFTDPYLEFESVDGHKLGVKMFGAQTGIRGSKIFGKRPTFCVLDDLIGDGDANSKAAMDAIKNTVYNGVNHALDPTRRKIVFNGTPFNKEDVIVEAVESGEWHVNVYPVCERFPCERSEFRGAWEDRFTYDFIESQYKLAVGTGKVAGFMQELMLRVTSEEERLVQDAEIRWYSRAKLLENKSSFNFYITTDFATSKKTTADYSVISVWAVNHNGDWFWVDGFAKRTTMDESINQLFKFVSMYEPQQVGIEVSGQQTAFITWLQSEMMNRKIWFNFASNSKSGDPGIRPSTDKLTRFNLVVPWFKAGKMYFPEELKQSVIMGLFMGQIRLVTQSGIKGKDDCIDTISMLGYFKPWLPSASAPATPDEVDRWELEQAPEQELPINSYVV</sequence>
<evidence type="ECO:0000313" key="2">
    <source>
        <dbReference type="Proteomes" id="UP000324257"/>
    </source>
</evidence>
<accession>A0A5B9NCV4</accession>
<reference evidence="2" key="1">
    <citation type="submission" date="2019-06" db="EMBL/GenBank/DDBJ databases">
        <title>The complete genome of Stenotrophomonas phage Pokken.</title>
        <authorList>
            <person name="Hayden A."/>
            <person name="Martinez N."/>
            <person name="Moreland R."/>
            <person name="Liu M."/>
            <person name="Gonzalez C.F."/>
            <person name="Ramsey J."/>
        </authorList>
    </citation>
    <scope>NUCLEOTIDE SEQUENCE [LARGE SCALE GENOMIC DNA]</scope>
</reference>
<dbReference type="Gene3D" id="3.30.420.240">
    <property type="match status" value="1"/>
</dbReference>
<dbReference type="EMBL" id="MN062186">
    <property type="protein sequence ID" value="QEG09311.1"/>
    <property type="molecule type" value="Genomic_DNA"/>
</dbReference>
<organism evidence="1 2">
    <name type="scientific">Stenotrophomonas phage Pokken</name>
    <dbReference type="NCBI Taxonomy" id="2596674"/>
    <lineage>
        <taxon>Viruses</taxon>
        <taxon>Duplodnaviria</taxon>
        <taxon>Heunggongvirae</taxon>
        <taxon>Uroviricota</taxon>
        <taxon>Caudoviricetes</taxon>
        <taxon>Schitoviridae</taxon>
        <taxon>Pokkenvirus</taxon>
        <taxon>Pokkenvirus pokken</taxon>
    </lineage>
</organism>
<proteinExistence type="predicted"/>
<name>A0A5B9NCV4_9CAUD</name>